<comment type="caution">
    <text evidence="2">The sequence shown here is derived from an EMBL/GenBank/DDBJ whole genome shotgun (WGS) entry which is preliminary data.</text>
</comment>
<accession>A0A1V3WYH1</accession>
<evidence type="ECO:0000256" key="1">
    <source>
        <dbReference type="SAM" id="MobiDB-lite"/>
    </source>
</evidence>
<dbReference type="AlphaFoldDB" id="A0A1V3WYH1"/>
<organism evidence="2 3">
    <name type="scientific">Mycobacterium kansasii</name>
    <dbReference type="NCBI Taxonomy" id="1768"/>
    <lineage>
        <taxon>Bacteria</taxon>
        <taxon>Bacillati</taxon>
        <taxon>Actinomycetota</taxon>
        <taxon>Actinomycetes</taxon>
        <taxon>Mycobacteriales</taxon>
        <taxon>Mycobacteriaceae</taxon>
        <taxon>Mycobacterium</taxon>
    </lineage>
</organism>
<evidence type="ECO:0000313" key="3">
    <source>
        <dbReference type="Proteomes" id="UP000189229"/>
    </source>
</evidence>
<name>A0A1V3WYH1_MYCKA</name>
<reference evidence="2 3" key="1">
    <citation type="submission" date="2017-02" db="EMBL/GenBank/DDBJ databases">
        <title>Complete genome sequences of Mycobacterium kansasii strains isolated from rhesus macaques.</title>
        <authorList>
            <person name="Panda A."/>
            <person name="Nagaraj S."/>
            <person name="Zhao X."/>
            <person name="Tettelin H."/>
            <person name="Detolla L.J."/>
        </authorList>
    </citation>
    <scope>NUCLEOTIDE SEQUENCE [LARGE SCALE GENOMIC DNA]</scope>
    <source>
        <strain evidence="2 3">11-3813</strain>
    </source>
</reference>
<dbReference type="Proteomes" id="UP000189229">
    <property type="component" value="Unassembled WGS sequence"/>
</dbReference>
<sequence length="52" mass="5149">MSSAGQGFSCSPGWRGGRGRRPGPGSGLGPQGPTPKGLGLDGGEDDVIVLRL</sequence>
<evidence type="ECO:0000313" key="2">
    <source>
        <dbReference type="EMBL" id="OOK72034.1"/>
    </source>
</evidence>
<gene>
    <name evidence="2" type="ORF">BZL30_5939</name>
</gene>
<protein>
    <submittedName>
        <fullName evidence="2">Uncharacterized protein</fullName>
    </submittedName>
</protein>
<proteinExistence type="predicted"/>
<dbReference type="EMBL" id="MVBM01000005">
    <property type="protein sequence ID" value="OOK72034.1"/>
    <property type="molecule type" value="Genomic_DNA"/>
</dbReference>
<feature type="region of interest" description="Disordered" evidence="1">
    <location>
        <begin position="1"/>
        <end position="45"/>
    </location>
</feature>